<evidence type="ECO:0000256" key="6">
    <source>
        <dbReference type="ARBA" id="ARBA00022827"/>
    </source>
</evidence>
<dbReference type="InterPro" id="IPR013786">
    <property type="entry name" value="AcylCoA_DH/ox_N"/>
</dbReference>
<dbReference type="PROSITE" id="PS00072">
    <property type="entry name" value="ACYL_COA_DH_1"/>
    <property type="match status" value="1"/>
</dbReference>
<comment type="pathway">
    <text evidence="2">Amino-acid degradation; L-valine degradation.</text>
</comment>
<evidence type="ECO:0000256" key="10">
    <source>
        <dbReference type="ARBA" id="ARBA00071686"/>
    </source>
</evidence>
<gene>
    <name evidence="15" type="ORF">BSTOLATCC_MIC43497</name>
</gene>
<dbReference type="InterPro" id="IPR009100">
    <property type="entry name" value="AcylCoA_DH/oxidase_NM_dom_sf"/>
</dbReference>
<reference evidence="15" key="1">
    <citation type="submission" date="2021-09" db="EMBL/GenBank/DDBJ databases">
        <authorList>
            <consortium name="AG Swart"/>
            <person name="Singh M."/>
            <person name="Singh A."/>
            <person name="Seah K."/>
            <person name="Emmerich C."/>
        </authorList>
    </citation>
    <scope>NUCLEOTIDE SEQUENCE</scope>
    <source>
        <strain evidence="15">ATCC30299</strain>
    </source>
</reference>
<comment type="catalytic activity">
    <reaction evidence="8">
        <text>(2S)-2-methylbutanoyl-CoA + oxidized [electron-transfer flavoprotein] + H(+) = (2E)-2-methylbut-2-enoyl-CoA + reduced [electron-transfer flavoprotein]</text>
        <dbReference type="Rhea" id="RHEA:48256"/>
        <dbReference type="Rhea" id="RHEA-COMP:10685"/>
        <dbReference type="Rhea" id="RHEA-COMP:10686"/>
        <dbReference type="ChEBI" id="CHEBI:15378"/>
        <dbReference type="ChEBI" id="CHEBI:57337"/>
        <dbReference type="ChEBI" id="CHEBI:57692"/>
        <dbReference type="ChEBI" id="CHEBI:58307"/>
        <dbReference type="ChEBI" id="CHEBI:88166"/>
    </reaction>
    <physiologicalReaction direction="left-to-right" evidence="8">
        <dbReference type="Rhea" id="RHEA:48257"/>
    </physiologicalReaction>
</comment>
<evidence type="ECO:0000259" key="14">
    <source>
        <dbReference type="Pfam" id="PF02771"/>
    </source>
</evidence>
<feature type="domain" description="Acyl-CoA oxidase/dehydrogenase middle" evidence="13">
    <location>
        <begin position="144"/>
        <end position="234"/>
    </location>
</feature>
<evidence type="ECO:0000256" key="11">
    <source>
        <dbReference type="RuleBase" id="RU362125"/>
    </source>
</evidence>
<feature type="domain" description="Acyl-CoA dehydrogenase/oxidase C-terminal" evidence="12">
    <location>
        <begin position="246"/>
        <end position="395"/>
    </location>
</feature>
<dbReference type="InterPro" id="IPR006089">
    <property type="entry name" value="Acyl-CoA_DH_CS"/>
</dbReference>
<evidence type="ECO:0000313" key="15">
    <source>
        <dbReference type="EMBL" id="CAG9327462.1"/>
    </source>
</evidence>
<evidence type="ECO:0000256" key="1">
    <source>
        <dbReference type="ARBA" id="ARBA00001974"/>
    </source>
</evidence>
<dbReference type="GO" id="GO:0003995">
    <property type="term" value="F:acyl-CoA dehydrogenase activity"/>
    <property type="evidence" value="ECO:0007669"/>
    <property type="project" value="InterPro"/>
</dbReference>
<evidence type="ECO:0000313" key="16">
    <source>
        <dbReference type="Proteomes" id="UP001162131"/>
    </source>
</evidence>
<name>A0AAU9JHG7_9CILI</name>
<dbReference type="Gene3D" id="1.20.140.10">
    <property type="entry name" value="Butyryl-CoA Dehydrogenase, subunit A, domain 3"/>
    <property type="match status" value="1"/>
</dbReference>
<dbReference type="InterPro" id="IPR036250">
    <property type="entry name" value="AcylCo_DH-like_C"/>
</dbReference>
<proteinExistence type="inferred from homology"/>
<evidence type="ECO:0000256" key="3">
    <source>
        <dbReference type="ARBA" id="ARBA00009347"/>
    </source>
</evidence>
<dbReference type="InterPro" id="IPR046373">
    <property type="entry name" value="Acyl-CoA_Oxase/DH_mid-dom_sf"/>
</dbReference>
<sequence length="405" mass="44990">MLARSLNLSTRILSRPISSVLAGNFNLTEDQLAFQETALQFAKEHMEPFANEWDKTDHFPIDVIKMAGNLGFGAIYCSDKHGGTGLGKLEASIILEALSTGCISTASYISIHNMCNGLLDVFGTEEQRSKWQPGVSSFDLFTSYCLTEPNSGSDAGAMSTTAKLEGNDYVLNGSKMFISGGGESHLYFVMTRTGPKEISCFIVEKDTPGLSFGKKEDKLGWRTQPTRLVNFDNCKIPKGNLLGEIGQGMKIAMRGLEGGRLTISSCALGGAWYALEKASNYMGERKQFGKHLKDFQYLRFKMAEALARLTSARMTTRACAQLMDQPIQNKHIFASIAKLIATDDCAQIVDDCLQMFGGYGLLREYGMERMYRELRVLKIVEGTNEIMRHTIAKNLFDHHPHHHHH</sequence>
<keyword evidence="5 11" id="KW-0285">Flavoprotein</keyword>
<dbReference type="FunFam" id="1.20.140.10:FF:000001">
    <property type="entry name" value="Acyl-CoA dehydrogenase"/>
    <property type="match status" value="1"/>
</dbReference>
<organism evidence="15 16">
    <name type="scientific">Blepharisma stoltei</name>
    <dbReference type="NCBI Taxonomy" id="1481888"/>
    <lineage>
        <taxon>Eukaryota</taxon>
        <taxon>Sar</taxon>
        <taxon>Alveolata</taxon>
        <taxon>Ciliophora</taxon>
        <taxon>Postciliodesmatophora</taxon>
        <taxon>Heterotrichea</taxon>
        <taxon>Heterotrichida</taxon>
        <taxon>Blepharismidae</taxon>
        <taxon>Blepharisma</taxon>
    </lineage>
</organism>
<keyword evidence="4" id="KW-0101">Branched-chain amino acid catabolism</keyword>
<evidence type="ECO:0000256" key="5">
    <source>
        <dbReference type="ARBA" id="ARBA00022630"/>
    </source>
</evidence>
<evidence type="ECO:0000259" key="12">
    <source>
        <dbReference type="Pfam" id="PF00441"/>
    </source>
</evidence>
<dbReference type="GO" id="GO:0050660">
    <property type="term" value="F:flavin adenine dinucleotide binding"/>
    <property type="evidence" value="ECO:0007669"/>
    <property type="project" value="InterPro"/>
</dbReference>
<dbReference type="InterPro" id="IPR006091">
    <property type="entry name" value="Acyl-CoA_Oxase/DH_mid-dom"/>
</dbReference>
<dbReference type="InterPro" id="IPR037069">
    <property type="entry name" value="AcylCoA_DH/ox_N_sf"/>
</dbReference>
<dbReference type="InterPro" id="IPR009075">
    <property type="entry name" value="AcylCo_DH/oxidase_C"/>
</dbReference>
<dbReference type="InterPro" id="IPR052547">
    <property type="entry name" value="Mito_Isobutyryl-CoADH"/>
</dbReference>
<dbReference type="SUPFAM" id="SSF47203">
    <property type="entry name" value="Acyl-CoA dehydrogenase C-terminal domain-like"/>
    <property type="match status" value="1"/>
</dbReference>
<evidence type="ECO:0000259" key="13">
    <source>
        <dbReference type="Pfam" id="PF02770"/>
    </source>
</evidence>
<evidence type="ECO:0000256" key="9">
    <source>
        <dbReference type="ARBA" id="ARBA00050268"/>
    </source>
</evidence>
<evidence type="ECO:0000256" key="4">
    <source>
        <dbReference type="ARBA" id="ARBA00022456"/>
    </source>
</evidence>
<keyword evidence="7 11" id="KW-0560">Oxidoreductase</keyword>
<dbReference type="Gene3D" id="2.40.110.10">
    <property type="entry name" value="Butyryl-CoA Dehydrogenase, subunit A, domain 2"/>
    <property type="match status" value="1"/>
</dbReference>
<dbReference type="AlphaFoldDB" id="A0AAU9JHG7"/>
<evidence type="ECO:0000256" key="8">
    <source>
        <dbReference type="ARBA" id="ARBA00049552"/>
    </source>
</evidence>
<keyword evidence="16" id="KW-1185">Reference proteome</keyword>
<protein>
    <recommendedName>
        <fullName evidence="10">Isobutyryl-CoA dehydrogenase, mitochondrial</fullName>
    </recommendedName>
</protein>
<dbReference type="GO" id="GO:0005739">
    <property type="term" value="C:mitochondrion"/>
    <property type="evidence" value="ECO:0007669"/>
    <property type="project" value="TreeGrafter"/>
</dbReference>
<comment type="similarity">
    <text evidence="3 11">Belongs to the acyl-CoA dehydrogenase family.</text>
</comment>
<dbReference type="PIRSF" id="PIRSF016578">
    <property type="entry name" value="HsaA"/>
    <property type="match status" value="1"/>
</dbReference>
<evidence type="ECO:0000256" key="2">
    <source>
        <dbReference type="ARBA" id="ARBA00005109"/>
    </source>
</evidence>
<keyword evidence="6 11" id="KW-0274">FAD</keyword>
<comment type="catalytic activity">
    <reaction evidence="9">
        <text>propanoyl-CoA + oxidized [electron-transfer flavoprotein] + H(+) = acryloyl-CoA + reduced [electron-transfer flavoprotein]</text>
        <dbReference type="Rhea" id="RHEA:31287"/>
        <dbReference type="Rhea" id="RHEA-COMP:10685"/>
        <dbReference type="Rhea" id="RHEA-COMP:10686"/>
        <dbReference type="ChEBI" id="CHEBI:15378"/>
        <dbReference type="ChEBI" id="CHEBI:57367"/>
        <dbReference type="ChEBI" id="CHEBI:57392"/>
        <dbReference type="ChEBI" id="CHEBI:57692"/>
        <dbReference type="ChEBI" id="CHEBI:58307"/>
    </reaction>
    <physiologicalReaction direction="left-to-right" evidence="9">
        <dbReference type="Rhea" id="RHEA:31288"/>
    </physiologicalReaction>
</comment>
<accession>A0AAU9JHG7</accession>
<dbReference type="EMBL" id="CAJZBQ010000043">
    <property type="protein sequence ID" value="CAG9327462.1"/>
    <property type="molecule type" value="Genomic_DNA"/>
</dbReference>
<dbReference type="SUPFAM" id="SSF56645">
    <property type="entry name" value="Acyl-CoA dehydrogenase NM domain-like"/>
    <property type="match status" value="1"/>
</dbReference>
<dbReference type="FunFam" id="2.40.110.10:FF:000001">
    <property type="entry name" value="Acyl-CoA dehydrogenase, mitochondrial"/>
    <property type="match status" value="1"/>
</dbReference>
<dbReference type="PANTHER" id="PTHR43831:SF1">
    <property type="entry name" value="ISOBUTYRYL-COA DEHYDROGENASE, MITOCHONDRIAL"/>
    <property type="match status" value="1"/>
</dbReference>
<dbReference type="Proteomes" id="UP001162131">
    <property type="component" value="Unassembled WGS sequence"/>
</dbReference>
<dbReference type="PANTHER" id="PTHR43831">
    <property type="entry name" value="ISOBUTYRYL-COA DEHYDROGENASE"/>
    <property type="match status" value="1"/>
</dbReference>
<dbReference type="Pfam" id="PF00441">
    <property type="entry name" value="Acyl-CoA_dh_1"/>
    <property type="match status" value="1"/>
</dbReference>
<comment type="caution">
    <text evidence="15">The sequence shown here is derived from an EMBL/GenBank/DDBJ whole genome shotgun (WGS) entry which is preliminary data.</text>
</comment>
<dbReference type="Gene3D" id="1.10.540.10">
    <property type="entry name" value="Acyl-CoA dehydrogenase/oxidase, N-terminal domain"/>
    <property type="match status" value="1"/>
</dbReference>
<dbReference type="GO" id="GO:0009083">
    <property type="term" value="P:branched-chain amino acid catabolic process"/>
    <property type="evidence" value="ECO:0007669"/>
    <property type="project" value="UniProtKB-KW"/>
</dbReference>
<feature type="domain" description="Acyl-CoA dehydrogenase/oxidase N-terminal" evidence="14">
    <location>
        <begin position="28"/>
        <end position="137"/>
    </location>
</feature>
<dbReference type="Pfam" id="PF02771">
    <property type="entry name" value="Acyl-CoA_dh_N"/>
    <property type="match status" value="1"/>
</dbReference>
<dbReference type="PROSITE" id="PS00073">
    <property type="entry name" value="ACYL_COA_DH_2"/>
    <property type="match status" value="1"/>
</dbReference>
<comment type="cofactor">
    <cofactor evidence="1 11">
        <name>FAD</name>
        <dbReference type="ChEBI" id="CHEBI:57692"/>
    </cofactor>
</comment>
<dbReference type="Pfam" id="PF02770">
    <property type="entry name" value="Acyl-CoA_dh_M"/>
    <property type="match status" value="1"/>
</dbReference>
<evidence type="ECO:0000256" key="7">
    <source>
        <dbReference type="ARBA" id="ARBA00023002"/>
    </source>
</evidence>